<evidence type="ECO:0000313" key="2">
    <source>
        <dbReference type="EMBL" id="CAA9253806.1"/>
    </source>
</evidence>
<organism evidence="2">
    <name type="scientific">uncultured Acidimicrobiales bacterium</name>
    <dbReference type="NCBI Taxonomy" id="310071"/>
    <lineage>
        <taxon>Bacteria</taxon>
        <taxon>Bacillati</taxon>
        <taxon>Actinomycetota</taxon>
        <taxon>Acidimicrobiia</taxon>
        <taxon>Acidimicrobiales</taxon>
        <taxon>environmental samples</taxon>
    </lineage>
</organism>
<feature type="non-terminal residue" evidence="2">
    <location>
        <position position="1"/>
    </location>
</feature>
<feature type="region of interest" description="Disordered" evidence="1">
    <location>
        <begin position="133"/>
        <end position="167"/>
    </location>
</feature>
<sequence>EPSGSHGARCDRRCRGDRRDGPAPLLPVPPGRRGRPLRRLGALRRHRGLGALGHAGAGGAEAGQGAAARRSAGPRRCGHQQRRALGHRCPLGGRLRDGGPRRPPGHPVRCRAGRGGLHHLLRRAAAPGAVPATVGVRGQGAGPGLPRPSAVRGLDRSHLLGSGSAGL</sequence>
<feature type="compositionally biased region" description="Gly residues" evidence="1">
    <location>
        <begin position="50"/>
        <end position="62"/>
    </location>
</feature>
<reference evidence="2" key="1">
    <citation type="submission" date="2020-02" db="EMBL/GenBank/DDBJ databases">
        <authorList>
            <person name="Meier V. D."/>
        </authorList>
    </citation>
    <scope>NUCLEOTIDE SEQUENCE</scope>
    <source>
        <strain evidence="2">AVDCRST_MAG76</strain>
    </source>
</reference>
<gene>
    <name evidence="2" type="ORF">AVDCRST_MAG76-2426</name>
</gene>
<name>A0A6J4IIX7_9ACTN</name>
<feature type="non-terminal residue" evidence="2">
    <location>
        <position position="167"/>
    </location>
</feature>
<evidence type="ECO:0000256" key="1">
    <source>
        <dbReference type="SAM" id="MobiDB-lite"/>
    </source>
</evidence>
<accession>A0A6J4IIX7</accession>
<protein>
    <submittedName>
        <fullName evidence="2">Uncharacterized protein</fullName>
    </submittedName>
</protein>
<proteinExistence type="predicted"/>
<feature type="region of interest" description="Disordered" evidence="1">
    <location>
        <begin position="1"/>
        <end position="108"/>
    </location>
</feature>
<feature type="compositionally biased region" description="Basic residues" evidence="1">
    <location>
        <begin position="32"/>
        <end position="48"/>
    </location>
</feature>
<dbReference type="AlphaFoldDB" id="A0A6J4IIX7"/>
<dbReference type="EMBL" id="CADCSZ010000152">
    <property type="protein sequence ID" value="CAA9253806.1"/>
    <property type="molecule type" value="Genomic_DNA"/>
</dbReference>
<feature type="compositionally biased region" description="Basic residues" evidence="1">
    <location>
        <begin position="72"/>
        <end position="86"/>
    </location>
</feature>
<feature type="compositionally biased region" description="Basic and acidic residues" evidence="1">
    <location>
        <begin position="8"/>
        <end position="21"/>
    </location>
</feature>